<proteinExistence type="predicted"/>
<protein>
    <submittedName>
        <fullName evidence="1">Uncharacterized protein</fullName>
    </submittedName>
</protein>
<comment type="caution">
    <text evidence="1">The sequence shown here is derived from an EMBL/GenBank/DDBJ whole genome shotgun (WGS) entry which is preliminary data.</text>
</comment>
<name>A0A0F9B287_9ZZZZ</name>
<sequence length="105" mass="12011">MEKPVRAFYKARITYKNLEWIDGVSTLEDMKYFLIKDVILAPPPNENLDVTAQHIIAQNSISHFWAGNIPVVVENDVFIHPNRIVKIEIVNNIEIVKVNKQSVVG</sequence>
<gene>
    <name evidence="1" type="ORF">LCGC14_2499340</name>
</gene>
<evidence type="ECO:0000313" key="1">
    <source>
        <dbReference type="EMBL" id="KKL16064.1"/>
    </source>
</evidence>
<dbReference type="AlphaFoldDB" id="A0A0F9B287"/>
<reference evidence="1" key="1">
    <citation type="journal article" date="2015" name="Nature">
        <title>Complex archaea that bridge the gap between prokaryotes and eukaryotes.</title>
        <authorList>
            <person name="Spang A."/>
            <person name="Saw J.H."/>
            <person name="Jorgensen S.L."/>
            <person name="Zaremba-Niedzwiedzka K."/>
            <person name="Martijn J."/>
            <person name="Lind A.E."/>
            <person name="van Eijk R."/>
            <person name="Schleper C."/>
            <person name="Guy L."/>
            <person name="Ettema T.J."/>
        </authorList>
    </citation>
    <scope>NUCLEOTIDE SEQUENCE</scope>
</reference>
<organism evidence="1">
    <name type="scientific">marine sediment metagenome</name>
    <dbReference type="NCBI Taxonomy" id="412755"/>
    <lineage>
        <taxon>unclassified sequences</taxon>
        <taxon>metagenomes</taxon>
        <taxon>ecological metagenomes</taxon>
    </lineage>
</organism>
<accession>A0A0F9B287</accession>
<dbReference type="EMBL" id="LAZR01039812">
    <property type="protein sequence ID" value="KKL16064.1"/>
    <property type="molecule type" value="Genomic_DNA"/>
</dbReference>